<accession>A0A2S9H303</accession>
<name>A0A2S9H303_9BURK</name>
<proteinExistence type="predicted"/>
<sequence length="62" mass="7030">MQALRVEISIYGKSLSYMPSFEFLTHAAFFQSNLLSVHLIDVAIYDASEIYSTSNLLQNVEL</sequence>
<organism evidence="1 2">
    <name type="scientific">Solimicrobium silvestre</name>
    <dbReference type="NCBI Taxonomy" id="2099400"/>
    <lineage>
        <taxon>Bacteria</taxon>
        <taxon>Pseudomonadati</taxon>
        <taxon>Pseudomonadota</taxon>
        <taxon>Betaproteobacteria</taxon>
        <taxon>Burkholderiales</taxon>
        <taxon>Oxalobacteraceae</taxon>
        <taxon>Solimicrobium</taxon>
    </lineage>
</organism>
<gene>
    <name evidence="1" type="ORF">S2091_0983</name>
</gene>
<dbReference type="AlphaFoldDB" id="A0A2S9H303"/>
<evidence type="ECO:0000313" key="2">
    <source>
        <dbReference type="Proteomes" id="UP000237839"/>
    </source>
</evidence>
<reference evidence="1 2" key="1">
    <citation type="submission" date="2018-02" db="EMBL/GenBank/DDBJ databases">
        <title>Solimicrobium silvestre gen. nov., sp. nov., isolated from alpine forest soil.</title>
        <authorList>
            <person name="Margesin R."/>
            <person name="Albuquerque L."/>
            <person name="Zhang D.-C."/>
            <person name="Froufe H.J.C."/>
            <person name="Severino R."/>
            <person name="Roxo I."/>
            <person name="Egas C."/>
            <person name="Da Costa M.S."/>
        </authorList>
    </citation>
    <scope>NUCLEOTIDE SEQUENCE [LARGE SCALE GENOMIC DNA]</scope>
    <source>
        <strain evidence="1 2">S20-91</strain>
    </source>
</reference>
<keyword evidence="2" id="KW-1185">Reference proteome</keyword>
<comment type="caution">
    <text evidence="1">The sequence shown here is derived from an EMBL/GenBank/DDBJ whole genome shotgun (WGS) entry which is preliminary data.</text>
</comment>
<protein>
    <submittedName>
        <fullName evidence="1">Uncharacterized protein</fullName>
    </submittedName>
</protein>
<evidence type="ECO:0000313" key="1">
    <source>
        <dbReference type="EMBL" id="PRC94362.1"/>
    </source>
</evidence>
<dbReference type="Proteomes" id="UP000237839">
    <property type="component" value="Unassembled WGS sequence"/>
</dbReference>
<dbReference type="EMBL" id="PUGF01000003">
    <property type="protein sequence ID" value="PRC94362.1"/>
    <property type="molecule type" value="Genomic_DNA"/>
</dbReference>